<dbReference type="InterPro" id="IPR050979">
    <property type="entry name" value="LD-transpeptidase"/>
</dbReference>
<dbReference type="PROSITE" id="PS51257">
    <property type="entry name" value="PROKAR_LIPOPROTEIN"/>
    <property type="match status" value="1"/>
</dbReference>
<name>A0AAV4LHA6_9BACL</name>
<dbReference type="GO" id="GO:0016740">
    <property type="term" value="F:transferase activity"/>
    <property type="evidence" value="ECO:0007669"/>
    <property type="project" value="UniProtKB-KW"/>
</dbReference>
<protein>
    <recommendedName>
        <fullName evidence="8">L,D-TPase catalytic domain-containing protein</fullName>
    </recommendedName>
</protein>
<dbReference type="GO" id="GO:0018104">
    <property type="term" value="P:peptidoglycan-protein cross-linking"/>
    <property type="evidence" value="ECO:0007669"/>
    <property type="project" value="TreeGrafter"/>
</dbReference>
<feature type="domain" description="L,D-TPase catalytic" evidence="8">
    <location>
        <begin position="113"/>
        <end position="239"/>
    </location>
</feature>
<dbReference type="PANTHER" id="PTHR30582:SF2">
    <property type="entry name" value="L,D-TRANSPEPTIDASE YCIB-RELATED"/>
    <property type="match status" value="1"/>
</dbReference>
<gene>
    <name evidence="9" type="ORF">DNHGIG_27790</name>
</gene>
<evidence type="ECO:0000256" key="6">
    <source>
        <dbReference type="PROSITE-ProRule" id="PRU01373"/>
    </source>
</evidence>
<dbReference type="GO" id="GO:0008360">
    <property type="term" value="P:regulation of cell shape"/>
    <property type="evidence" value="ECO:0007669"/>
    <property type="project" value="UniProtKB-UniRule"/>
</dbReference>
<dbReference type="GO" id="GO:0071555">
    <property type="term" value="P:cell wall organization"/>
    <property type="evidence" value="ECO:0007669"/>
    <property type="project" value="UniProtKB-UniRule"/>
</dbReference>
<dbReference type="PROSITE" id="PS52029">
    <property type="entry name" value="LD_TPASE"/>
    <property type="match status" value="1"/>
</dbReference>
<evidence type="ECO:0000313" key="9">
    <source>
        <dbReference type="EMBL" id="GIM47230.1"/>
    </source>
</evidence>
<sequence length="240" mass="26777">MLRTWKWMSIAAFVPVILGLTGCNVISTATEKVSSGFAETVAKSNEHSETSTTKNSTDTSNGTKTAHDKGVPTSGPEHASMLTNEQLLEQIRKTHYMGPTDGPYPVLHKGMNLWIDVNLTQQRVYIKDGDKTIYTMLTSSGLDDIPDNTTPRGTFYTQKEKGISFYAPNYKEGAEYWTSWKDHGVFLFHSVVTDEKGNIKVDEAEKLGKKASHGCFRLPVLDAKWIYDNIPENTKVVVHD</sequence>
<dbReference type="RefSeq" id="WP_282200243.1">
    <property type="nucleotide sequence ID" value="NZ_BOQE01000001.1"/>
</dbReference>
<dbReference type="AlphaFoldDB" id="A0AAV4LHA6"/>
<evidence type="ECO:0000256" key="1">
    <source>
        <dbReference type="ARBA" id="ARBA00004752"/>
    </source>
</evidence>
<dbReference type="Proteomes" id="UP001057291">
    <property type="component" value="Unassembled WGS sequence"/>
</dbReference>
<keyword evidence="2" id="KW-0808">Transferase</keyword>
<evidence type="ECO:0000256" key="3">
    <source>
        <dbReference type="ARBA" id="ARBA00022960"/>
    </source>
</evidence>
<feature type="active site" description="Proton donor/acceptor" evidence="6">
    <location>
        <position position="189"/>
    </location>
</feature>
<reference evidence="9" key="1">
    <citation type="journal article" date="2023" name="Int. J. Syst. Evol. Microbiol.">
        <title>Collibacillus ludicampi gen. nov., sp. nov., a new soil bacterium of the family Alicyclobacillaceae.</title>
        <authorList>
            <person name="Jojima T."/>
            <person name="Ioku Y."/>
            <person name="Fukuta Y."/>
            <person name="Shirasaka N."/>
            <person name="Matsumura Y."/>
            <person name="Mori M."/>
        </authorList>
    </citation>
    <scope>NUCLEOTIDE SEQUENCE</scope>
    <source>
        <strain evidence="9">TP075</strain>
    </source>
</reference>
<proteinExistence type="predicted"/>
<dbReference type="Gene3D" id="2.40.440.10">
    <property type="entry name" value="L,D-transpeptidase catalytic domain-like"/>
    <property type="match status" value="1"/>
</dbReference>
<evidence type="ECO:0000313" key="10">
    <source>
        <dbReference type="Proteomes" id="UP001057291"/>
    </source>
</evidence>
<feature type="region of interest" description="Disordered" evidence="7">
    <location>
        <begin position="40"/>
        <end position="78"/>
    </location>
</feature>
<feature type="active site" description="Nucleophile" evidence="6">
    <location>
        <position position="215"/>
    </location>
</feature>
<comment type="caution">
    <text evidence="9">The sequence shown here is derived from an EMBL/GenBank/DDBJ whole genome shotgun (WGS) entry which is preliminary data.</text>
</comment>
<comment type="pathway">
    <text evidence="1 6">Cell wall biogenesis; peptidoglycan biosynthesis.</text>
</comment>
<dbReference type="Pfam" id="PF03734">
    <property type="entry name" value="YkuD"/>
    <property type="match status" value="1"/>
</dbReference>
<dbReference type="SUPFAM" id="SSF141523">
    <property type="entry name" value="L,D-transpeptidase catalytic domain-like"/>
    <property type="match status" value="1"/>
</dbReference>
<keyword evidence="4 6" id="KW-0573">Peptidoglycan synthesis</keyword>
<dbReference type="EMBL" id="BOQE01000001">
    <property type="protein sequence ID" value="GIM47230.1"/>
    <property type="molecule type" value="Genomic_DNA"/>
</dbReference>
<evidence type="ECO:0000256" key="4">
    <source>
        <dbReference type="ARBA" id="ARBA00022984"/>
    </source>
</evidence>
<evidence type="ECO:0000256" key="7">
    <source>
        <dbReference type="SAM" id="MobiDB-lite"/>
    </source>
</evidence>
<dbReference type="InterPro" id="IPR038063">
    <property type="entry name" value="Transpep_catalytic_dom"/>
</dbReference>
<evidence type="ECO:0000259" key="8">
    <source>
        <dbReference type="PROSITE" id="PS52029"/>
    </source>
</evidence>
<keyword evidence="5 6" id="KW-0961">Cell wall biogenesis/degradation</keyword>
<feature type="compositionally biased region" description="Low complexity" evidence="7">
    <location>
        <begin position="50"/>
        <end position="64"/>
    </location>
</feature>
<dbReference type="GO" id="GO:0071972">
    <property type="term" value="F:peptidoglycan L,D-transpeptidase activity"/>
    <property type="evidence" value="ECO:0007669"/>
    <property type="project" value="TreeGrafter"/>
</dbReference>
<keyword evidence="10" id="KW-1185">Reference proteome</keyword>
<dbReference type="GO" id="GO:0005576">
    <property type="term" value="C:extracellular region"/>
    <property type="evidence" value="ECO:0007669"/>
    <property type="project" value="TreeGrafter"/>
</dbReference>
<evidence type="ECO:0000256" key="2">
    <source>
        <dbReference type="ARBA" id="ARBA00022679"/>
    </source>
</evidence>
<dbReference type="InterPro" id="IPR005490">
    <property type="entry name" value="LD_TPept_cat_dom"/>
</dbReference>
<keyword evidence="3 6" id="KW-0133">Cell shape</keyword>
<dbReference type="CDD" id="cd16913">
    <property type="entry name" value="YkuD_like"/>
    <property type="match status" value="1"/>
</dbReference>
<evidence type="ECO:0000256" key="5">
    <source>
        <dbReference type="ARBA" id="ARBA00023316"/>
    </source>
</evidence>
<organism evidence="9 10">
    <name type="scientific">Collibacillus ludicampi</name>
    <dbReference type="NCBI Taxonomy" id="2771369"/>
    <lineage>
        <taxon>Bacteria</taxon>
        <taxon>Bacillati</taxon>
        <taxon>Bacillota</taxon>
        <taxon>Bacilli</taxon>
        <taxon>Bacillales</taxon>
        <taxon>Alicyclobacillaceae</taxon>
        <taxon>Collibacillus</taxon>
    </lineage>
</organism>
<accession>A0AAV4LHA6</accession>
<dbReference type="PANTHER" id="PTHR30582">
    <property type="entry name" value="L,D-TRANSPEPTIDASE"/>
    <property type="match status" value="1"/>
</dbReference>